<dbReference type="AlphaFoldDB" id="L7JSG2"/>
<accession>L7JSG2</accession>
<sequence length="299" mass="34071">VLFHFKRSSFSRKENGAVSFPCLLSHAVFHCGCNKNGGSLHEMLLITFVLLAQCGARNAFMVSMDLTDQELEKFNASDQELRTYTAMSDPKDPAFDHLLNLPSQEQRQPLPKCAISEETERMHTDLNSMADYINDQLGLPKDAVPSINNKKAFKRLYDWLMLHFDDLALNGRIAISLEIRYFMCAYIVAFLPAQFAFFFPRALVKIIPSTDKPIIGDFVKSLKTFLDFVKANEQGELFITFSVGRSFNSKRDFDFILAIPKKIISDPLYVLQQALMFDLKAAGLEEFRARIGEDTLKRK</sequence>
<name>L7JSG2_TRAHO</name>
<dbReference type="EMBL" id="JH994045">
    <property type="protein sequence ID" value="ELQ74369.1"/>
    <property type="molecule type" value="Genomic_DNA"/>
</dbReference>
<dbReference type="VEuPathDB" id="MicrosporidiaDB:THOM_2732"/>
<evidence type="ECO:0000313" key="2">
    <source>
        <dbReference type="Proteomes" id="UP000011185"/>
    </source>
</evidence>
<organism evidence="1 2">
    <name type="scientific">Trachipleistophora hominis</name>
    <name type="common">Microsporidian parasite</name>
    <dbReference type="NCBI Taxonomy" id="72359"/>
    <lineage>
        <taxon>Eukaryota</taxon>
        <taxon>Fungi</taxon>
        <taxon>Fungi incertae sedis</taxon>
        <taxon>Microsporidia</taxon>
        <taxon>Pleistophoridae</taxon>
        <taxon>Trachipleistophora</taxon>
    </lineage>
</organism>
<evidence type="ECO:0000313" key="1">
    <source>
        <dbReference type="EMBL" id="ELQ74369.1"/>
    </source>
</evidence>
<keyword evidence="2" id="KW-1185">Reference proteome</keyword>
<protein>
    <submittedName>
        <fullName evidence="1">Uncharacterized protein</fullName>
    </submittedName>
</protein>
<feature type="non-terminal residue" evidence="1">
    <location>
        <position position="1"/>
    </location>
</feature>
<proteinExistence type="predicted"/>
<dbReference type="OMA" id="EIRYFMC"/>
<reference evidence="1 2" key="1">
    <citation type="journal article" date="2012" name="PLoS Pathog.">
        <title>The genome of the obligate intracellular parasite Trachipleistophora hominis: new insights into microsporidian genome dynamics and reductive evolution.</title>
        <authorList>
            <person name="Heinz E."/>
            <person name="Williams T.A."/>
            <person name="Nakjang S."/>
            <person name="Noel C.J."/>
            <person name="Swan D.C."/>
            <person name="Goldberg A.V."/>
            <person name="Harris S.R."/>
            <person name="Weinmaier T."/>
            <person name="Markert S."/>
            <person name="Becher D."/>
            <person name="Bernhardt J."/>
            <person name="Dagan T."/>
            <person name="Hacker C."/>
            <person name="Lucocq J.M."/>
            <person name="Schweder T."/>
            <person name="Rattei T."/>
            <person name="Hall N."/>
            <person name="Hirt R.P."/>
            <person name="Embley T.M."/>
        </authorList>
    </citation>
    <scope>NUCLEOTIDE SEQUENCE [LARGE SCALE GENOMIC DNA]</scope>
</reference>
<dbReference type="HOGENOM" id="CLU_081169_0_0_1"/>
<dbReference type="Proteomes" id="UP000011185">
    <property type="component" value="Unassembled WGS sequence"/>
</dbReference>
<dbReference type="OrthoDB" id="2190145at2759"/>
<gene>
    <name evidence="1" type="ORF">THOM_2732</name>
</gene>
<dbReference type="InParanoid" id="L7JSG2"/>